<evidence type="ECO:0000313" key="1">
    <source>
        <dbReference type="EMBL" id="GBP78863.1"/>
    </source>
</evidence>
<dbReference type="GO" id="GO:0097191">
    <property type="term" value="P:extrinsic apoptotic signaling pathway"/>
    <property type="evidence" value="ECO:0007669"/>
    <property type="project" value="TreeGrafter"/>
</dbReference>
<protein>
    <submittedName>
        <fullName evidence="1">Apoptosis regulatory protein Siva</fullName>
    </submittedName>
</protein>
<organism evidence="1 2">
    <name type="scientific">Eumeta variegata</name>
    <name type="common">Bagworm moth</name>
    <name type="synonym">Eumeta japonica</name>
    <dbReference type="NCBI Taxonomy" id="151549"/>
    <lineage>
        <taxon>Eukaryota</taxon>
        <taxon>Metazoa</taxon>
        <taxon>Ecdysozoa</taxon>
        <taxon>Arthropoda</taxon>
        <taxon>Hexapoda</taxon>
        <taxon>Insecta</taxon>
        <taxon>Pterygota</taxon>
        <taxon>Neoptera</taxon>
        <taxon>Endopterygota</taxon>
        <taxon>Lepidoptera</taxon>
        <taxon>Glossata</taxon>
        <taxon>Ditrysia</taxon>
        <taxon>Tineoidea</taxon>
        <taxon>Psychidae</taxon>
        <taxon>Oiketicinae</taxon>
        <taxon>Eumeta</taxon>
    </lineage>
</organism>
<dbReference type="PANTHER" id="PTHR14365">
    <property type="entry name" value="APOPTOSIS REGULATORY PROTEIN SIVA"/>
    <property type="match status" value="1"/>
</dbReference>
<dbReference type="STRING" id="151549.A0A4C1YV70"/>
<dbReference type="PANTHER" id="PTHR14365:SF1">
    <property type="entry name" value="APOPTOSIS REGULATORY PROTEIN SIVA"/>
    <property type="match status" value="1"/>
</dbReference>
<dbReference type="Pfam" id="PF05458">
    <property type="entry name" value="Siva"/>
    <property type="match status" value="1"/>
</dbReference>
<comment type="caution">
    <text evidence="1">The sequence shown here is derived from an EMBL/GenBank/DDBJ whole genome shotgun (WGS) entry which is preliminary data.</text>
</comment>
<dbReference type="Proteomes" id="UP000299102">
    <property type="component" value="Unassembled WGS sequence"/>
</dbReference>
<proteinExistence type="predicted"/>
<accession>A0A4C1YV70</accession>
<keyword evidence="2" id="KW-1185">Reference proteome</keyword>
<reference evidence="1 2" key="1">
    <citation type="journal article" date="2019" name="Commun. Biol.">
        <title>The bagworm genome reveals a unique fibroin gene that provides high tensile strength.</title>
        <authorList>
            <person name="Kono N."/>
            <person name="Nakamura H."/>
            <person name="Ohtoshi R."/>
            <person name="Tomita M."/>
            <person name="Numata K."/>
            <person name="Arakawa K."/>
        </authorList>
    </citation>
    <scope>NUCLEOTIDE SEQUENCE [LARGE SCALE GENOMIC DNA]</scope>
</reference>
<dbReference type="OrthoDB" id="60860at2759"/>
<evidence type="ECO:0000313" key="2">
    <source>
        <dbReference type="Proteomes" id="UP000299102"/>
    </source>
</evidence>
<gene>
    <name evidence="1" type="primary">Siva1</name>
    <name evidence="1" type="ORF">EVAR_81125_1</name>
</gene>
<name>A0A4C1YV70_EUMVA</name>
<sequence length="151" mass="17226">MPKRSNPFVDDYIQQTKTRVGLKQFNNNEERLRQIYEKTMKLLFQGAKLASVSKASSTIANNLRKPDKMKQLFISNKGTLQQAGSLVPHEASNKEIQCSCNEPLKEIMCTYCDVWLCGSCCQFCKSCHRHYCKKCSFISEDDGSVCVSCYK</sequence>
<dbReference type="AlphaFoldDB" id="A0A4C1YV70"/>
<dbReference type="EMBL" id="BGZK01001389">
    <property type="protein sequence ID" value="GBP78863.1"/>
    <property type="molecule type" value="Genomic_DNA"/>
</dbReference>
<dbReference type="GO" id="GO:0005175">
    <property type="term" value="F:CD27 receptor binding"/>
    <property type="evidence" value="ECO:0007669"/>
    <property type="project" value="TreeGrafter"/>
</dbReference>
<dbReference type="InterPro" id="IPR022773">
    <property type="entry name" value="Siva"/>
</dbReference>